<gene>
    <name evidence="1" type="ORF">KUC_1488</name>
</gene>
<name>A0A7U9GHK9_9GAMM</name>
<sequence length="39" mass="4062">MAVVIAASFFATSSDSASLVVDMLCTGNSDTSHETKGYF</sequence>
<organism evidence="1 2">
    <name type="scientific">Vreelandella boliviensis LC1</name>
    <dbReference type="NCBI Taxonomy" id="1072583"/>
    <lineage>
        <taxon>Bacteria</taxon>
        <taxon>Pseudomonadati</taxon>
        <taxon>Pseudomonadota</taxon>
        <taxon>Gammaproteobacteria</taxon>
        <taxon>Oceanospirillales</taxon>
        <taxon>Halomonadaceae</taxon>
        <taxon>Vreelandella</taxon>
    </lineage>
</organism>
<reference evidence="1 2" key="1">
    <citation type="submission" date="2011-10" db="EMBL/GenBank/DDBJ databases">
        <authorList>
            <person name="Quillaguamn J."/>
            <person name="Guzmn D."/>
            <person name="Balderrama-Subieta A."/>
            <person name="Cardona-Ortuo C."/>
            <person name="Guevara-Martnez M."/>
            <person name="Callisaya-Quispe N."/>
        </authorList>
    </citation>
    <scope>NUCLEOTIDE SEQUENCE [LARGE SCALE GENOMIC DNA]</scope>
    <source>
        <strain evidence="1 2">LC1</strain>
    </source>
</reference>
<evidence type="ECO:0000313" key="2">
    <source>
        <dbReference type="Proteomes" id="UP000005756"/>
    </source>
</evidence>
<accession>A0A7U9GHK9</accession>
<dbReference type="AlphaFoldDB" id="A0A7U9GHK9"/>
<dbReference type="EMBL" id="JH393257">
    <property type="protein sequence ID" value="EHJ94529.1"/>
    <property type="molecule type" value="Genomic_DNA"/>
</dbReference>
<evidence type="ECO:0000313" key="1">
    <source>
        <dbReference type="EMBL" id="EHJ94529.1"/>
    </source>
</evidence>
<protein>
    <submittedName>
        <fullName evidence="1">Uncharacterized protein</fullName>
    </submittedName>
</protein>
<dbReference type="Proteomes" id="UP000005756">
    <property type="component" value="Unassembled WGS sequence"/>
</dbReference>
<proteinExistence type="predicted"/>